<keyword evidence="4" id="KW-1185">Reference proteome</keyword>
<sequence length="401" mass="39568">MLNTHPRRWSAVLGLALVASAIGGLAAAAPSFTGDPTTLDWYVGDNATVADPARSDVPLRLYDADGAVVTSGTVAAGLPAFAAADGAVRADDTHATLFVHAAQSGTAAGAWPGVQATGTDRFSGPGAVTVPAPLAGHPVVSTAGGYGLADVVQDFSSSGQGSFGGVYELRLRTSAASKGVSDRYASAYVKVTGADWAVVAGPEAGVEPAATHTTGTAPATSSYGKAFTVRATVTGVSAAGGTVAVKTGATTLATKALDADGIIDIPIGALALAPGTHALTVAFSGTADAAASQGALSVKVVAARSTTTGRLAAVKIKRTKAPKITAQVTAPGVPAAAFTGSFTVYDGSKAIKKVALTAANGGRLTITLPKRKAGTHRIKVVFSGNAKVAASTSPTYKLVVT</sequence>
<protein>
    <submittedName>
        <fullName evidence="3">Ig-like domain-containing protein</fullName>
    </submittedName>
</protein>
<accession>A0ABW3W1R2</accession>
<feature type="domain" description="Bacterial Ig-like" evidence="2">
    <location>
        <begin position="216"/>
        <end position="300"/>
    </location>
</feature>
<dbReference type="Pfam" id="PF16640">
    <property type="entry name" value="Big_3_5"/>
    <property type="match status" value="2"/>
</dbReference>
<dbReference type="InterPro" id="IPR013783">
    <property type="entry name" value="Ig-like_fold"/>
</dbReference>
<evidence type="ECO:0000259" key="2">
    <source>
        <dbReference type="Pfam" id="PF16640"/>
    </source>
</evidence>
<organism evidence="3 4">
    <name type="scientific">Nocardioides ginsengisoli</name>
    <dbReference type="NCBI Taxonomy" id="363868"/>
    <lineage>
        <taxon>Bacteria</taxon>
        <taxon>Bacillati</taxon>
        <taxon>Actinomycetota</taxon>
        <taxon>Actinomycetes</taxon>
        <taxon>Propionibacteriales</taxon>
        <taxon>Nocardioidaceae</taxon>
        <taxon>Nocardioides</taxon>
    </lineage>
</organism>
<dbReference type="Gene3D" id="2.60.40.10">
    <property type="entry name" value="Immunoglobulins"/>
    <property type="match status" value="2"/>
</dbReference>
<evidence type="ECO:0000313" key="4">
    <source>
        <dbReference type="Proteomes" id="UP001597229"/>
    </source>
</evidence>
<feature type="signal peptide" evidence="1">
    <location>
        <begin position="1"/>
        <end position="28"/>
    </location>
</feature>
<dbReference type="RefSeq" id="WP_367917883.1">
    <property type="nucleotide sequence ID" value="NZ_BAABAC010000006.1"/>
</dbReference>
<dbReference type="InterPro" id="IPR032109">
    <property type="entry name" value="Big_3_5"/>
</dbReference>
<evidence type="ECO:0000256" key="1">
    <source>
        <dbReference type="SAM" id="SignalP"/>
    </source>
</evidence>
<feature type="domain" description="Bacterial Ig-like" evidence="2">
    <location>
        <begin position="320"/>
        <end position="401"/>
    </location>
</feature>
<evidence type="ECO:0000313" key="3">
    <source>
        <dbReference type="EMBL" id="MFD1248369.1"/>
    </source>
</evidence>
<proteinExistence type="predicted"/>
<name>A0ABW3W1R2_9ACTN</name>
<dbReference type="EMBL" id="JBHTLX010000016">
    <property type="protein sequence ID" value="MFD1248369.1"/>
    <property type="molecule type" value="Genomic_DNA"/>
</dbReference>
<feature type="chain" id="PRO_5046597325" evidence="1">
    <location>
        <begin position="29"/>
        <end position="401"/>
    </location>
</feature>
<keyword evidence="1" id="KW-0732">Signal</keyword>
<reference evidence="4" key="1">
    <citation type="journal article" date="2019" name="Int. J. Syst. Evol. Microbiol.">
        <title>The Global Catalogue of Microorganisms (GCM) 10K type strain sequencing project: providing services to taxonomists for standard genome sequencing and annotation.</title>
        <authorList>
            <consortium name="The Broad Institute Genomics Platform"/>
            <consortium name="The Broad Institute Genome Sequencing Center for Infectious Disease"/>
            <person name="Wu L."/>
            <person name="Ma J."/>
        </authorList>
    </citation>
    <scope>NUCLEOTIDE SEQUENCE [LARGE SCALE GENOMIC DNA]</scope>
    <source>
        <strain evidence="4">CCUG 52478</strain>
    </source>
</reference>
<dbReference type="Proteomes" id="UP001597229">
    <property type="component" value="Unassembled WGS sequence"/>
</dbReference>
<comment type="caution">
    <text evidence="3">The sequence shown here is derived from an EMBL/GenBank/DDBJ whole genome shotgun (WGS) entry which is preliminary data.</text>
</comment>
<gene>
    <name evidence="3" type="ORF">ACFQ3F_11285</name>
</gene>